<sequence length="608" mass="67431">MIKRENIRNIAIIAHVDHGKTTLVDAMLAQSGTFRENEQVDERVMDSNDLERERGITILAKNTSLYYKGVKINIIDTPGHADFGGEVERGLEMVDGVLLLVDAFEGCMPQTRFVLSKALALDLKPVIVVNKVDRPNARPYEVVDEVLDLFIDLGATEEQLDTPVIYASGRDGWATAEYNPEQPNSDLTELFELIVNSIPCPKCEDDAPFQMLVSNIDYDDYTGRIAVGKIERGSIKVNMPLSICRHDGKVTRGKATKLFTFEGLKKVPTDEVGAGDVVAISGIADINIGETVCDVDNPEALPFVKIDDPVLSMTFSVNDSPFAGQDGKFVTSRHLRDRLFRELDSNVSLRVDETDSTESFIVSGRGELHLSVLIENMRREGYEFQVSNPVVIYKEIDGVKCEPIERLTVDVPDEYTGTVMDGVINRKGEMTNMAPTAQGYTRLEFLIPSRGLIGYRSELLTATKGTGIINSILEKYEPYKGDFNGRTRGTLIAWEDGTTITYGLYNAQERGTLFVGAGVKVYEGMIVGENARLEDVVVNVCKKKHATNTRSSGSDDALRLVPPREMSLEQCLDFIADDELLEVTPNHLRMRKKILSTSLRAKAGNKKK</sequence>
<dbReference type="CDD" id="cd03691">
    <property type="entry name" value="BipA_TypA_II"/>
    <property type="match status" value="1"/>
</dbReference>
<dbReference type="SUPFAM" id="SSF50447">
    <property type="entry name" value="Translation proteins"/>
    <property type="match status" value="1"/>
</dbReference>
<organism evidence="6 7">
    <name type="scientific">Hominilimicola fabiformis</name>
    <dbReference type="NCBI Taxonomy" id="2885356"/>
    <lineage>
        <taxon>Bacteria</taxon>
        <taxon>Bacillati</taxon>
        <taxon>Bacillota</taxon>
        <taxon>Clostridia</taxon>
        <taxon>Eubacteriales</taxon>
        <taxon>Oscillospiraceae</taxon>
        <taxon>Hominilimicola</taxon>
    </lineage>
</organism>
<dbReference type="Gene3D" id="3.40.50.300">
    <property type="entry name" value="P-loop containing nucleotide triphosphate hydrolases"/>
    <property type="match status" value="1"/>
</dbReference>
<dbReference type="GO" id="GO:0009409">
    <property type="term" value="P:response to cold"/>
    <property type="evidence" value="ECO:0007669"/>
    <property type="project" value="UniProtKB-ARBA"/>
</dbReference>
<dbReference type="AlphaFoldDB" id="A0AAE3DZ05"/>
<comment type="subcellular location">
    <subcellularLocation>
        <location evidence="4">Cytoplasm</location>
    </subcellularLocation>
    <text evidence="4">Binds to ribosomes.</text>
</comment>
<keyword evidence="1 4" id="KW-0547">Nucleotide-binding</keyword>
<dbReference type="InterPro" id="IPR000640">
    <property type="entry name" value="EFG_V-like"/>
</dbReference>
<evidence type="ECO:0000259" key="5">
    <source>
        <dbReference type="PROSITE" id="PS51722"/>
    </source>
</evidence>
<dbReference type="InterPro" id="IPR048876">
    <property type="entry name" value="BipA_C"/>
</dbReference>
<dbReference type="GO" id="GO:0000049">
    <property type="term" value="F:tRNA binding"/>
    <property type="evidence" value="ECO:0007669"/>
    <property type="project" value="UniProtKB-KW"/>
</dbReference>
<dbReference type="InterPro" id="IPR035647">
    <property type="entry name" value="EFG_III/V"/>
</dbReference>
<dbReference type="SUPFAM" id="SSF52540">
    <property type="entry name" value="P-loop containing nucleoside triphosphate hydrolases"/>
    <property type="match status" value="1"/>
</dbReference>
<proteinExistence type="inferred from homology"/>
<dbReference type="Gene3D" id="3.30.70.870">
    <property type="entry name" value="Elongation Factor G (Translational Gtpase), domain 3"/>
    <property type="match status" value="1"/>
</dbReference>
<dbReference type="SUPFAM" id="SSF54980">
    <property type="entry name" value="EF-G C-terminal domain-like"/>
    <property type="match status" value="2"/>
</dbReference>
<feature type="binding site" evidence="4">
    <location>
        <begin position="130"/>
        <end position="133"/>
    </location>
    <ligand>
        <name>GTP</name>
        <dbReference type="ChEBI" id="CHEBI:37565"/>
    </ligand>
</feature>
<accession>A0AAE3DZ05</accession>
<dbReference type="CDD" id="cd16263">
    <property type="entry name" value="BipA_III"/>
    <property type="match status" value="1"/>
</dbReference>
<dbReference type="InterPro" id="IPR006298">
    <property type="entry name" value="BipA"/>
</dbReference>
<dbReference type="NCBIfam" id="TIGR00231">
    <property type="entry name" value="small_GTP"/>
    <property type="match status" value="1"/>
</dbReference>
<comment type="catalytic activity">
    <reaction evidence="3 4">
        <text>GTP + H2O = GDP + phosphate + H(+)</text>
        <dbReference type="Rhea" id="RHEA:19669"/>
        <dbReference type="ChEBI" id="CHEBI:15377"/>
        <dbReference type="ChEBI" id="CHEBI:15378"/>
        <dbReference type="ChEBI" id="CHEBI:37565"/>
        <dbReference type="ChEBI" id="CHEBI:43474"/>
        <dbReference type="ChEBI" id="CHEBI:58189"/>
    </reaction>
</comment>
<dbReference type="InterPro" id="IPR000795">
    <property type="entry name" value="T_Tr_GTP-bd_dom"/>
</dbReference>
<dbReference type="EC" id="3.6.5.-" evidence="4"/>
<dbReference type="FunFam" id="3.30.70.240:FF:000002">
    <property type="entry name" value="GTP-binding protein TypA"/>
    <property type="match status" value="1"/>
</dbReference>
<evidence type="ECO:0000313" key="6">
    <source>
        <dbReference type="EMBL" id="MCC2210815.1"/>
    </source>
</evidence>
<evidence type="ECO:0000256" key="4">
    <source>
        <dbReference type="HAMAP-Rule" id="MF_00849"/>
    </source>
</evidence>
<dbReference type="Proteomes" id="UP001198242">
    <property type="component" value="Unassembled WGS sequence"/>
</dbReference>
<dbReference type="InterPro" id="IPR009000">
    <property type="entry name" value="Transl_B-barrel_sf"/>
</dbReference>
<feature type="domain" description="Tr-type G" evidence="5">
    <location>
        <begin position="5"/>
        <end position="202"/>
    </location>
</feature>
<dbReference type="FunFam" id="3.40.50.300:FF:000055">
    <property type="entry name" value="GTP-binding protein TypA"/>
    <property type="match status" value="1"/>
</dbReference>
<keyword evidence="4" id="KW-0378">Hydrolase</keyword>
<dbReference type="PROSITE" id="PS00301">
    <property type="entry name" value="G_TR_1"/>
    <property type="match status" value="1"/>
</dbReference>
<evidence type="ECO:0000256" key="1">
    <source>
        <dbReference type="ARBA" id="ARBA00022741"/>
    </source>
</evidence>
<dbReference type="Pfam" id="PF14492">
    <property type="entry name" value="EFG_III"/>
    <property type="match status" value="1"/>
</dbReference>
<dbReference type="PANTHER" id="PTHR42908">
    <property type="entry name" value="TRANSLATION ELONGATION FACTOR-RELATED"/>
    <property type="match status" value="1"/>
</dbReference>
<dbReference type="GO" id="GO:0000027">
    <property type="term" value="P:ribosomal large subunit assembly"/>
    <property type="evidence" value="ECO:0007669"/>
    <property type="project" value="UniProtKB-UniRule"/>
</dbReference>
<dbReference type="Pfam" id="PF00679">
    <property type="entry name" value="EFG_C"/>
    <property type="match status" value="1"/>
</dbReference>
<keyword evidence="7" id="KW-1185">Reference proteome</keyword>
<dbReference type="InterPro" id="IPR031157">
    <property type="entry name" value="G_TR_CS"/>
</dbReference>
<dbReference type="GO" id="GO:0005829">
    <property type="term" value="C:cytosol"/>
    <property type="evidence" value="ECO:0007669"/>
    <property type="project" value="TreeGrafter"/>
</dbReference>
<dbReference type="Pfam" id="PF00009">
    <property type="entry name" value="GTP_EFTU"/>
    <property type="match status" value="1"/>
</dbReference>
<dbReference type="InterPro" id="IPR047042">
    <property type="entry name" value="BipA_II"/>
</dbReference>
<keyword evidence="4" id="KW-0690">Ribosome biogenesis</keyword>
<dbReference type="HAMAP" id="MF_00849">
    <property type="entry name" value="BipA"/>
    <property type="match status" value="1"/>
</dbReference>
<comment type="caution">
    <text evidence="6">The sequence shown here is derived from an EMBL/GenBank/DDBJ whole genome shotgun (WGS) entry which is preliminary data.</text>
</comment>
<dbReference type="PRINTS" id="PR00315">
    <property type="entry name" value="ELONGATNFCT"/>
</dbReference>
<dbReference type="GO" id="GO:1990904">
    <property type="term" value="C:ribonucleoprotein complex"/>
    <property type="evidence" value="ECO:0007669"/>
    <property type="project" value="TreeGrafter"/>
</dbReference>
<dbReference type="Pfam" id="PF21018">
    <property type="entry name" value="BipA_C"/>
    <property type="match status" value="1"/>
</dbReference>
<dbReference type="InterPro" id="IPR042116">
    <property type="entry name" value="TypA/BipA_C"/>
</dbReference>
<dbReference type="CDD" id="cd01891">
    <property type="entry name" value="TypA_BipA"/>
    <property type="match status" value="1"/>
</dbReference>
<dbReference type="InterPro" id="IPR047043">
    <property type="entry name" value="BipA_III"/>
</dbReference>
<evidence type="ECO:0000256" key="3">
    <source>
        <dbReference type="ARBA" id="ARBA00048548"/>
    </source>
</evidence>
<comment type="subunit">
    <text evidence="4">Monomer.</text>
</comment>
<dbReference type="InterPro" id="IPR027417">
    <property type="entry name" value="P-loop_NTPase"/>
</dbReference>
<dbReference type="InterPro" id="IPR004161">
    <property type="entry name" value="EFTu-like_2"/>
</dbReference>
<dbReference type="FunFam" id="3.30.70.870:FF:000003">
    <property type="entry name" value="GTP-binding protein TypA"/>
    <property type="match status" value="1"/>
</dbReference>
<dbReference type="InterPro" id="IPR005225">
    <property type="entry name" value="Small_GTP-bd"/>
</dbReference>
<name>A0AAE3DZ05_9FIRM</name>
<protein>
    <recommendedName>
        <fullName evidence="4">Large ribosomal subunit assembly factor BipA</fullName>
        <ecNumber evidence="4">3.6.5.-</ecNumber>
    </recommendedName>
    <alternativeName>
        <fullName evidence="4">GTP-binding protein BipA</fullName>
    </alternativeName>
</protein>
<dbReference type="GO" id="GO:0010467">
    <property type="term" value="P:gene expression"/>
    <property type="evidence" value="ECO:0007669"/>
    <property type="project" value="UniProtKB-ARBA"/>
</dbReference>
<dbReference type="Pfam" id="PF03144">
    <property type="entry name" value="GTP_EFTU_D2"/>
    <property type="match status" value="1"/>
</dbReference>
<dbReference type="PROSITE" id="PS51722">
    <property type="entry name" value="G_TR_2"/>
    <property type="match status" value="1"/>
</dbReference>
<comment type="similarity">
    <text evidence="4">Belongs to the TRAFAC class translation factor GTPase superfamily. Classic translation factor GTPase family. BipA subfamily.</text>
</comment>
<dbReference type="GO" id="GO:0005525">
    <property type="term" value="F:GTP binding"/>
    <property type="evidence" value="ECO:0007669"/>
    <property type="project" value="UniProtKB-UniRule"/>
</dbReference>
<dbReference type="GO" id="GO:0019843">
    <property type="term" value="F:rRNA binding"/>
    <property type="evidence" value="ECO:0007669"/>
    <property type="project" value="UniProtKB-KW"/>
</dbReference>
<dbReference type="FunFam" id="2.40.30.10:FF:000016">
    <property type="entry name" value="GTP-binding protein TypA"/>
    <property type="match status" value="1"/>
</dbReference>
<dbReference type="Gene3D" id="3.30.70.240">
    <property type="match status" value="1"/>
</dbReference>
<keyword evidence="2 4" id="KW-0342">GTP-binding</keyword>
<gene>
    <name evidence="6" type="primary">typA</name>
    <name evidence="4" type="synonym">bipA</name>
    <name evidence="6" type="ORF">LKE05_08435</name>
</gene>
<comment type="function">
    <text evidence="4">A 50S ribosomal subunit assembly protein with GTPase activity, required for 50S subunit assembly at low temperatures, may also play a role in translation. Binds GTP and analogs. Binds the 70S ribosome between the 30S and 50S subunits, in a similar position as ribosome-bound EF-G; it contacts a number of ribosomal proteins, both rRNAs and the A-site tRNA.</text>
</comment>
<dbReference type="Gene3D" id="2.40.30.10">
    <property type="entry name" value="Translation factors"/>
    <property type="match status" value="1"/>
</dbReference>
<dbReference type="EMBL" id="JAJEQM010000010">
    <property type="protein sequence ID" value="MCC2210815.1"/>
    <property type="molecule type" value="Genomic_DNA"/>
</dbReference>
<keyword evidence="4" id="KW-0694">RNA-binding</keyword>
<dbReference type="InterPro" id="IPR041095">
    <property type="entry name" value="EFG_II"/>
</dbReference>
<dbReference type="FunFam" id="2.40.50.250:FF:000001">
    <property type="entry name" value="GTP-binding protein TypA"/>
    <property type="match status" value="1"/>
</dbReference>
<dbReference type="InterPro" id="IPR047041">
    <property type="entry name" value="BipA_GTP-bd_dom"/>
</dbReference>
<feature type="binding site" evidence="4">
    <location>
        <begin position="17"/>
        <end position="22"/>
    </location>
    <ligand>
        <name>GTP</name>
        <dbReference type="ChEBI" id="CHEBI:37565"/>
    </ligand>
</feature>
<dbReference type="InterPro" id="IPR035651">
    <property type="entry name" value="BipA_V"/>
</dbReference>
<dbReference type="PANTHER" id="PTHR42908:SF8">
    <property type="entry name" value="TR-TYPE G DOMAIN-CONTAINING PROTEIN"/>
    <property type="match status" value="1"/>
</dbReference>
<keyword evidence="4" id="KW-0963">Cytoplasm</keyword>
<dbReference type="CDD" id="cd03710">
    <property type="entry name" value="BipA_TypA_C"/>
    <property type="match status" value="1"/>
</dbReference>
<reference evidence="6 7" key="1">
    <citation type="submission" date="2021-10" db="EMBL/GenBank/DDBJ databases">
        <title>Anaerobic single-cell dispensing facilitates the cultivation of human gut bacteria.</title>
        <authorList>
            <person name="Afrizal A."/>
        </authorList>
    </citation>
    <scope>NUCLEOTIDE SEQUENCE [LARGE SCALE GENOMIC DNA]</scope>
    <source>
        <strain evidence="6 7">CLA-AA-H232</strain>
    </source>
</reference>
<dbReference type="RefSeq" id="WP_308456533.1">
    <property type="nucleotide sequence ID" value="NZ_JAJEQM010000010.1"/>
</dbReference>
<evidence type="ECO:0000313" key="7">
    <source>
        <dbReference type="Proteomes" id="UP001198242"/>
    </source>
</evidence>
<dbReference type="GO" id="GO:0043022">
    <property type="term" value="F:ribosome binding"/>
    <property type="evidence" value="ECO:0007669"/>
    <property type="project" value="UniProtKB-UniRule"/>
</dbReference>
<dbReference type="GO" id="GO:0003924">
    <property type="term" value="F:GTPase activity"/>
    <property type="evidence" value="ECO:0007669"/>
    <property type="project" value="UniProtKB-UniRule"/>
</dbReference>
<evidence type="ECO:0000256" key="2">
    <source>
        <dbReference type="ARBA" id="ARBA00023134"/>
    </source>
</evidence>
<keyword evidence="4" id="KW-0699">rRNA-binding</keyword>
<keyword evidence="4" id="KW-0820">tRNA-binding</keyword>
<dbReference type="NCBIfam" id="TIGR01394">
    <property type="entry name" value="TypA_BipA"/>
    <property type="match status" value="1"/>
</dbReference>
<dbReference type="Gene3D" id="2.40.50.250">
    <property type="entry name" value="bipa protein"/>
    <property type="match status" value="1"/>
</dbReference>